<comment type="function">
    <text evidence="2">Antitoxin component of a type II toxin-antitoxin (TA) system.</text>
</comment>
<dbReference type="InterPro" id="IPR006442">
    <property type="entry name" value="Antitoxin_Phd/YefM"/>
</dbReference>
<gene>
    <name evidence="3" type="ORF">A3F83_02945</name>
</gene>
<proteinExistence type="inferred from homology"/>
<evidence type="ECO:0000256" key="1">
    <source>
        <dbReference type="ARBA" id="ARBA00009981"/>
    </source>
</evidence>
<sequence length="85" mass="9395">MDKLVSTVDARNNFGDLINRASYGKERLILTRRGKKIAALVPVEDLEIIEAIEDRLDLDEARKALDEGGKEGTVAWDSIKKGLGL</sequence>
<protein>
    <recommendedName>
        <fullName evidence="2">Antitoxin</fullName>
    </recommendedName>
</protein>
<dbReference type="AlphaFoldDB" id="A0A1F5YYD3"/>
<evidence type="ECO:0000313" key="4">
    <source>
        <dbReference type="Proteomes" id="UP000179129"/>
    </source>
</evidence>
<dbReference type="SUPFAM" id="SSF143120">
    <property type="entry name" value="YefM-like"/>
    <property type="match status" value="1"/>
</dbReference>
<comment type="caution">
    <text evidence="3">The sequence shown here is derived from an EMBL/GenBank/DDBJ whole genome shotgun (WGS) entry which is preliminary data.</text>
</comment>
<reference evidence="3 4" key="1">
    <citation type="journal article" date="2016" name="Nat. Commun.">
        <title>Thousands of microbial genomes shed light on interconnected biogeochemical processes in an aquifer system.</title>
        <authorList>
            <person name="Anantharaman K."/>
            <person name="Brown C.T."/>
            <person name="Hug L.A."/>
            <person name="Sharon I."/>
            <person name="Castelle C.J."/>
            <person name="Probst A.J."/>
            <person name="Thomas B.C."/>
            <person name="Singh A."/>
            <person name="Wilkins M.J."/>
            <person name="Karaoz U."/>
            <person name="Brodie E.L."/>
            <person name="Williams K.H."/>
            <person name="Hubbard S.S."/>
            <person name="Banfield J.F."/>
        </authorList>
    </citation>
    <scope>NUCLEOTIDE SEQUENCE [LARGE SCALE GENOMIC DNA]</scope>
</reference>
<name>A0A1F5YYD3_9BACT</name>
<evidence type="ECO:0000313" key="3">
    <source>
        <dbReference type="EMBL" id="OGG05146.1"/>
    </source>
</evidence>
<evidence type="ECO:0000256" key="2">
    <source>
        <dbReference type="RuleBase" id="RU362080"/>
    </source>
</evidence>
<dbReference type="STRING" id="1817867.A3F83_02945"/>
<dbReference type="Gene3D" id="3.40.1620.10">
    <property type="entry name" value="YefM-like domain"/>
    <property type="match status" value="1"/>
</dbReference>
<dbReference type="EMBL" id="MFIX01000087">
    <property type="protein sequence ID" value="OGG05146.1"/>
    <property type="molecule type" value="Genomic_DNA"/>
</dbReference>
<dbReference type="Pfam" id="PF02604">
    <property type="entry name" value="PhdYeFM_antitox"/>
    <property type="match status" value="1"/>
</dbReference>
<dbReference type="InterPro" id="IPR036165">
    <property type="entry name" value="YefM-like_sf"/>
</dbReference>
<dbReference type="NCBIfam" id="TIGR01552">
    <property type="entry name" value="phd_fam"/>
    <property type="match status" value="1"/>
</dbReference>
<organism evidence="3 4">
    <name type="scientific">Candidatus Glassbacteria bacterium RIFCSPLOWO2_12_FULL_58_11</name>
    <dbReference type="NCBI Taxonomy" id="1817867"/>
    <lineage>
        <taxon>Bacteria</taxon>
        <taxon>Candidatus Glassiibacteriota</taxon>
    </lineage>
</organism>
<dbReference type="Proteomes" id="UP000179129">
    <property type="component" value="Unassembled WGS sequence"/>
</dbReference>
<comment type="similarity">
    <text evidence="1 2">Belongs to the phD/YefM antitoxin family.</text>
</comment>
<accession>A0A1F5YYD3</accession>